<protein>
    <recommendedName>
        <fullName evidence="2">DUF2147 domain-containing protein</fullName>
    </recommendedName>
</protein>
<dbReference type="STRING" id="683125.SAMN05660206_10982"/>
<dbReference type="EMBL" id="FOZZ01000009">
    <property type="protein sequence ID" value="SFT02202.1"/>
    <property type="molecule type" value="Genomic_DNA"/>
</dbReference>
<feature type="signal peptide" evidence="1">
    <location>
        <begin position="1"/>
        <end position="19"/>
    </location>
</feature>
<reference evidence="3 4" key="1">
    <citation type="submission" date="2016-10" db="EMBL/GenBank/DDBJ databases">
        <authorList>
            <person name="de Groot N.N."/>
        </authorList>
    </citation>
    <scope>NUCLEOTIDE SEQUENCE [LARGE SCALE GENOMIC DNA]</scope>
    <source>
        <strain evidence="3 4">DSM 22789</strain>
    </source>
</reference>
<sequence length="143" mass="15912">MKKLITTILGVLFVACVFAQSNEQIVGKWKTIDDETGEAKSIVEVFKKADGKYYGKISELLMKPENDKCVQCKDDRKNKPLLGLEIIRGLSKSGKEFTGGTITDPKNGKSYKCTITRDGDKLNVRGYVGFSLIGRTQTWQAVK</sequence>
<dbReference type="Proteomes" id="UP000198785">
    <property type="component" value="Unassembled WGS sequence"/>
</dbReference>
<feature type="chain" id="PRO_5011728488" description="DUF2147 domain-containing protein" evidence="1">
    <location>
        <begin position="20"/>
        <end position="143"/>
    </location>
</feature>
<name>A0A1I6UL80_9SPHI</name>
<organism evidence="3 4">
    <name type="scientific">Sphingobacterium wenxiniae</name>
    <dbReference type="NCBI Taxonomy" id="683125"/>
    <lineage>
        <taxon>Bacteria</taxon>
        <taxon>Pseudomonadati</taxon>
        <taxon>Bacteroidota</taxon>
        <taxon>Sphingobacteriia</taxon>
        <taxon>Sphingobacteriales</taxon>
        <taxon>Sphingobacteriaceae</taxon>
        <taxon>Sphingobacterium</taxon>
    </lineage>
</organism>
<accession>A0A1I6UL80</accession>
<dbReference type="Gene3D" id="2.40.128.520">
    <property type="match status" value="1"/>
</dbReference>
<keyword evidence="4" id="KW-1185">Reference proteome</keyword>
<evidence type="ECO:0000313" key="3">
    <source>
        <dbReference type="EMBL" id="SFT02202.1"/>
    </source>
</evidence>
<feature type="domain" description="DUF2147" evidence="2">
    <location>
        <begin position="27"/>
        <end position="140"/>
    </location>
</feature>
<dbReference type="AlphaFoldDB" id="A0A1I6UL80"/>
<evidence type="ECO:0000259" key="2">
    <source>
        <dbReference type="Pfam" id="PF09917"/>
    </source>
</evidence>
<dbReference type="PROSITE" id="PS51257">
    <property type="entry name" value="PROKAR_LIPOPROTEIN"/>
    <property type="match status" value="1"/>
</dbReference>
<dbReference type="OrthoDB" id="9814399at2"/>
<evidence type="ECO:0000256" key="1">
    <source>
        <dbReference type="SAM" id="SignalP"/>
    </source>
</evidence>
<dbReference type="PANTHER" id="PTHR36919:SF3">
    <property type="entry name" value="BLL5882 PROTEIN"/>
    <property type="match status" value="1"/>
</dbReference>
<dbReference type="Pfam" id="PF09917">
    <property type="entry name" value="DUF2147"/>
    <property type="match status" value="1"/>
</dbReference>
<dbReference type="InterPro" id="IPR019223">
    <property type="entry name" value="DUF2147"/>
</dbReference>
<gene>
    <name evidence="3" type="ORF">SAMN05660206_10982</name>
</gene>
<keyword evidence="1" id="KW-0732">Signal</keyword>
<dbReference type="RefSeq" id="WP_093366506.1">
    <property type="nucleotide sequence ID" value="NZ_FOZZ01000009.1"/>
</dbReference>
<proteinExistence type="predicted"/>
<evidence type="ECO:0000313" key="4">
    <source>
        <dbReference type="Proteomes" id="UP000198785"/>
    </source>
</evidence>
<dbReference type="PANTHER" id="PTHR36919">
    <property type="entry name" value="BLR1215 PROTEIN"/>
    <property type="match status" value="1"/>
</dbReference>